<proteinExistence type="predicted"/>
<comment type="caution">
    <text evidence="1">The sequence shown here is derived from an EMBL/GenBank/DDBJ whole genome shotgun (WGS) entry which is preliminary data.</text>
</comment>
<dbReference type="Proteomes" id="UP000777784">
    <property type="component" value="Unassembled WGS sequence"/>
</dbReference>
<sequence>MIWETNGGGDIKFEIAPAETGYDIHVSRNAFRVVDTWIRLTVVDRDVYPIVRQIFAGERDLYRDTFKPQNETGTWTSITLVSSSGSQHKIDHIKPGGDLGVLPRFVTRVLDEG</sequence>
<gene>
    <name evidence="1" type="ORF">KJ970_07280</name>
</gene>
<evidence type="ECO:0000313" key="2">
    <source>
        <dbReference type="Proteomes" id="UP000777784"/>
    </source>
</evidence>
<evidence type="ECO:0000313" key="1">
    <source>
        <dbReference type="EMBL" id="MBU2690715.1"/>
    </source>
</evidence>
<reference evidence="1" key="1">
    <citation type="submission" date="2021-05" db="EMBL/GenBank/DDBJ databases">
        <title>Energy efficiency and biological interactions define the core microbiome of deep oligotrophic groundwater.</title>
        <authorList>
            <person name="Mehrshad M."/>
            <person name="Lopez-Fernandez M."/>
            <person name="Bell E."/>
            <person name="Bernier-Latmani R."/>
            <person name="Bertilsson S."/>
            <person name="Dopson M."/>
        </authorList>
    </citation>
    <scope>NUCLEOTIDE SEQUENCE</scope>
    <source>
        <strain evidence="1">Modern_marine.mb.64</strain>
    </source>
</reference>
<protein>
    <submittedName>
        <fullName evidence="1">Uncharacterized protein</fullName>
    </submittedName>
</protein>
<accession>A0A948W644</accession>
<dbReference type="AlphaFoldDB" id="A0A948W644"/>
<dbReference type="EMBL" id="JAHJDP010000034">
    <property type="protein sequence ID" value="MBU2690715.1"/>
    <property type="molecule type" value="Genomic_DNA"/>
</dbReference>
<name>A0A948W644_UNCEI</name>
<organism evidence="1 2">
    <name type="scientific">Eiseniibacteriota bacterium</name>
    <dbReference type="NCBI Taxonomy" id="2212470"/>
    <lineage>
        <taxon>Bacteria</taxon>
        <taxon>Candidatus Eiseniibacteriota</taxon>
    </lineage>
</organism>